<reference evidence="1" key="1">
    <citation type="journal article" date="2014" name="Int. J. Syst. Evol. Microbiol.">
        <title>Complete genome sequence of Corynebacterium casei LMG S-19264T (=DSM 44701T), isolated from a smear-ripened cheese.</title>
        <authorList>
            <consortium name="US DOE Joint Genome Institute (JGI-PGF)"/>
            <person name="Walter F."/>
            <person name="Albersmeier A."/>
            <person name="Kalinowski J."/>
            <person name="Ruckert C."/>
        </authorList>
    </citation>
    <scope>NUCLEOTIDE SEQUENCE</scope>
    <source>
        <strain evidence="1">CGMCC 1.15095</strain>
    </source>
</reference>
<keyword evidence="2" id="KW-1185">Reference proteome</keyword>
<accession>A0A916TTW2</accession>
<evidence type="ECO:0000313" key="1">
    <source>
        <dbReference type="EMBL" id="GGC08495.1"/>
    </source>
</evidence>
<protein>
    <recommendedName>
        <fullName evidence="3">Lipoprotein</fullName>
    </recommendedName>
</protein>
<dbReference type="AlphaFoldDB" id="A0A916TTW2"/>
<dbReference type="EMBL" id="BMHK01000022">
    <property type="protein sequence ID" value="GGC08495.1"/>
    <property type="molecule type" value="Genomic_DNA"/>
</dbReference>
<dbReference type="Proteomes" id="UP000608154">
    <property type="component" value="Unassembled WGS sequence"/>
</dbReference>
<evidence type="ECO:0008006" key="3">
    <source>
        <dbReference type="Google" id="ProtNLM"/>
    </source>
</evidence>
<dbReference type="PROSITE" id="PS51257">
    <property type="entry name" value="PROKAR_LIPOPROTEIN"/>
    <property type="match status" value="1"/>
</dbReference>
<evidence type="ECO:0000313" key="2">
    <source>
        <dbReference type="Proteomes" id="UP000608154"/>
    </source>
</evidence>
<organism evidence="1 2">
    <name type="scientific">Novosphingobium endophyticum</name>
    <dbReference type="NCBI Taxonomy" id="1955250"/>
    <lineage>
        <taxon>Bacteria</taxon>
        <taxon>Pseudomonadati</taxon>
        <taxon>Pseudomonadota</taxon>
        <taxon>Alphaproteobacteria</taxon>
        <taxon>Sphingomonadales</taxon>
        <taxon>Sphingomonadaceae</taxon>
        <taxon>Novosphingobium</taxon>
    </lineage>
</organism>
<proteinExistence type="predicted"/>
<gene>
    <name evidence="1" type="ORF">GCM10011494_28960</name>
</gene>
<dbReference type="RefSeq" id="WP_188772268.1">
    <property type="nucleotide sequence ID" value="NZ_BMHK01000022.1"/>
</dbReference>
<comment type="caution">
    <text evidence="1">The sequence shown here is derived from an EMBL/GenBank/DDBJ whole genome shotgun (WGS) entry which is preliminary data.</text>
</comment>
<reference evidence="1" key="2">
    <citation type="submission" date="2020-09" db="EMBL/GenBank/DDBJ databases">
        <authorList>
            <person name="Sun Q."/>
            <person name="Zhou Y."/>
        </authorList>
    </citation>
    <scope>NUCLEOTIDE SEQUENCE</scope>
    <source>
        <strain evidence="1">CGMCC 1.15095</strain>
    </source>
</reference>
<name>A0A916TTW2_9SPHN</name>
<sequence length="131" mass="14425">MKPVRLIAFFAVPLTLTACMQGETREAPPVEPAAEVIGEARNCLPITQFSNTRIRDDWTIDFIGGAGNNVWRVTLPNRCSGLKSADSFTYETSLSQLCNTDIIYPLQRFGSDLRRGAGCGMGQFVPVRLAR</sequence>